<evidence type="ECO:0000313" key="4">
    <source>
        <dbReference type="Proteomes" id="UP000807504"/>
    </source>
</evidence>
<sequence length="166" mass="19363">MNKKEESTKYDTSTERKHDKKDGEKNIKTRFDEYAVFQDADSDGSIALQNILMWLKQAELLGKKDSISEIEIANVFEKISKGKQRINYEEFEEFIKTISNMMNSNVKEVTKKLIFTSEPGTGFLSPSLRGFQHLEIHKNKDKREIDHDSSKEYASVFKNKEEEENK</sequence>
<feature type="region of interest" description="Disordered" evidence="2">
    <location>
        <begin position="1"/>
        <end position="24"/>
    </location>
</feature>
<dbReference type="AlphaFoldDB" id="A0A8T0FYU0"/>
<dbReference type="EMBL" id="JABXBU010000001">
    <property type="protein sequence ID" value="KAF8796274.1"/>
    <property type="molecule type" value="Genomic_DNA"/>
</dbReference>
<accession>A0A8T0FYU0</accession>
<dbReference type="Pfam" id="PF05517">
    <property type="entry name" value="p25-alpha"/>
    <property type="match status" value="1"/>
</dbReference>
<dbReference type="SUPFAM" id="SSF47473">
    <property type="entry name" value="EF-hand"/>
    <property type="match status" value="1"/>
</dbReference>
<reference evidence="3" key="2">
    <citation type="submission" date="2020-06" db="EMBL/GenBank/DDBJ databases">
        <authorList>
            <person name="Sheffer M."/>
        </authorList>
    </citation>
    <scope>NUCLEOTIDE SEQUENCE</scope>
</reference>
<dbReference type="InterPro" id="IPR008907">
    <property type="entry name" value="TPP/p25"/>
</dbReference>
<dbReference type="GO" id="GO:0015631">
    <property type="term" value="F:tubulin binding"/>
    <property type="evidence" value="ECO:0007669"/>
    <property type="project" value="InterPro"/>
</dbReference>
<evidence type="ECO:0000313" key="3">
    <source>
        <dbReference type="EMBL" id="KAF8796274.1"/>
    </source>
</evidence>
<protein>
    <submittedName>
        <fullName evidence="3">Uncharacterized protein</fullName>
    </submittedName>
</protein>
<gene>
    <name evidence="3" type="ORF">HNY73_000670</name>
</gene>
<feature type="compositionally biased region" description="Basic and acidic residues" evidence="2">
    <location>
        <begin position="141"/>
        <end position="151"/>
    </location>
</feature>
<dbReference type="Gene3D" id="1.10.238.10">
    <property type="entry name" value="EF-hand"/>
    <property type="match status" value="1"/>
</dbReference>
<dbReference type="InterPro" id="IPR011992">
    <property type="entry name" value="EF-hand-dom_pair"/>
</dbReference>
<evidence type="ECO:0000256" key="1">
    <source>
        <dbReference type="ARBA" id="ARBA00010994"/>
    </source>
</evidence>
<feature type="region of interest" description="Disordered" evidence="2">
    <location>
        <begin position="141"/>
        <end position="166"/>
    </location>
</feature>
<dbReference type="Proteomes" id="UP000807504">
    <property type="component" value="Unassembled WGS sequence"/>
</dbReference>
<comment type="caution">
    <text evidence="3">The sequence shown here is derived from an EMBL/GenBank/DDBJ whole genome shotgun (WGS) entry which is preliminary data.</text>
</comment>
<dbReference type="GO" id="GO:0046785">
    <property type="term" value="P:microtubule polymerization"/>
    <property type="evidence" value="ECO:0007669"/>
    <property type="project" value="InterPro"/>
</dbReference>
<reference evidence="3" key="1">
    <citation type="journal article" date="2020" name="bioRxiv">
        <title>Chromosome-level reference genome of the European wasp spider Argiope bruennichi: a resource for studies on range expansion and evolutionary adaptation.</title>
        <authorList>
            <person name="Sheffer M.M."/>
            <person name="Hoppe A."/>
            <person name="Krehenwinkel H."/>
            <person name="Uhl G."/>
            <person name="Kuss A.W."/>
            <person name="Jensen L."/>
            <person name="Jensen C."/>
            <person name="Gillespie R.G."/>
            <person name="Hoff K.J."/>
            <person name="Prost S."/>
        </authorList>
    </citation>
    <scope>NUCLEOTIDE SEQUENCE</scope>
</reference>
<evidence type="ECO:0000256" key="2">
    <source>
        <dbReference type="SAM" id="MobiDB-lite"/>
    </source>
</evidence>
<keyword evidence="4" id="KW-1185">Reference proteome</keyword>
<proteinExistence type="inferred from homology"/>
<name>A0A8T0FYU0_ARGBR</name>
<organism evidence="3 4">
    <name type="scientific">Argiope bruennichi</name>
    <name type="common">Wasp spider</name>
    <name type="synonym">Aranea bruennichi</name>
    <dbReference type="NCBI Taxonomy" id="94029"/>
    <lineage>
        <taxon>Eukaryota</taxon>
        <taxon>Metazoa</taxon>
        <taxon>Ecdysozoa</taxon>
        <taxon>Arthropoda</taxon>
        <taxon>Chelicerata</taxon>
        <taxon>Arachnida</taxon>
        <taxon>Araneae</taxon>
        <taxon>Araneomorphae</taxon>
        <taxon>Entelegynae</taxon>
        <taxon>Araneoidea</taxon>
        <taxon>Araneidae</taxon>
        <taxon>Argiope</taxon>
    </lineage>
</organism>
<comment type="similarity">
    <text evidence="1">Belongs to the TPPP family.</text>
</comment>